<feature type="region of interest" description="Disordered" evidence="1">
    <location>
        <begin position="139"/>
        <end position="160"/>
    </location>
</feature>
<dbReference type="AlphaFoldDB" id="A0A9P5ZV40"/>
<evidence type="ECO:0000313" key="2">
    <source>
        <dbReference type="EMBL" id="KAF9494405.1"/>
    </source>
</evidence>
<protein>
    <submittedName>
        <fullName evidence="2">Uncharacterized protein</fullName>
    </submittedName>
</protein>
<evidence type="ECO:0000313" key="3">
    <source>
        <dbReference type="Proteomes" id="UP000807025"/>
    </source>
</evidence>
<evidence type="ECO:0000256" key="1">
    <source>
        <dbReference type="SAM" id="MobiDB-lite"/>
    </source>
</evidence>
<name>A0A9P5ZV40_PLEER</name>
<accession>A0A9P5ZV40</accession>
<proteinExistence type="predicted"/>
<gene>
    <name evidence="2" type="ORF">BDN71DRAFT_1431774</name>
</gene>
<organism evidence="2 3">
    <name type="scientific">Pleurotus eryngii</name>
    <name type="common">Boletus of the steppes</name>
    <dbReference type="NCBI Taxonomy" id="5323"/>
    <lineage>
        <taxon>Eukaryota</taxon>
        <taxon>Fungi</taxon>
        <taxon>Dikarya</taxon>
        <taxon>Basidiomycota</taxon>
        <taxon>Agaricomycotina</taxon>
        <taxon>Agaricomycetes</taxon>
        <taxon>Agaricomycetidae</taxon>
        <taxon>Agaricales</taxon>
        <taxon>Pleurotineae</taxon>
        <taxon>Pleurotaceae</taxon>
        <taxon>Pleurotus</taxon>
    </lineage>
</organism>
<keyword evidence="3" id="KW-1185">Reference proteome</keyword>
<dbReference type="EMBL" id="MU154573">
    <property type="protein sequence ID" value="KAF9494405.1"/>
    <property type="molecule type" value="Genomic_DNA"/>
</dbReference>
<dbReference type="OrthoDB" id="3231188at2759"/>
<feature type="compositionally biased region" description="Polar residues" evidence="1">
    <location>
        <begin position="150"/>
        <end position="160"/>
    </location>
</feature>
<sequence>MLNHNEGNQNILHVVLFGSASLNKPTIHMSTLGKLWGINKLTTASLAFAVIAAIHMLSPDSSLNETGLISLIPYRKYYYKLKSTLVLHADSPSICKAFQMHEVIVFEGITHHSTTSETTNQAPESQNSVNSLCEALRNINSSDDDKSNNGRTHGASNTFAHSRPIEYKTFNLSNITQSNSDTLEERNIDDTPAVPATDNTPVVQNIMASANGMRGGKKKGCGGS</sequence>
<dbReference type="Proteomes" id="UP000807025">
    <property type="component" value="Unassembled WGS sequence"/>
</dbReference>
<reference evidence="2" key="1">
    <citation type="submission" date="2020-11" db="EMBL/GenBank/DDBJ databases">
        <authorList>
            <consortium name="DOE Joint Genome Institute"/>
            <person name="Ahrendt S."/>
            <person name="Riley R."/>
            <person name="Andreopoulos W."/>
            <person name="Labutti K."/>
            <person name="Pangilinan J."/>
            <person name="Ruiz-Duenas F.J."/>
            <person name="Barrasa J.M."/>
            <person name="Sanchez-Garcia M."/>
            <person name="Camarero S."/>
            <person name="Miyauchi S."/>
            <person name="Serrano A."/>
            <person name="Linde D."/>
            <person name="Babiker R."/>
            <person name="Drula E."/>
            <person name="Ayuso-Fernandez I."/>
            <person name="Pacheco R."/>
            <person name="Padilla G."/>
            <person name="Ferreira P."/>
            <person name="Barriuso J."/>
            <person name="Kellner H."/>
            <person name="Castanera R."/>
            <person name="Alfaro M."/>
            <person name="Ramirez L."/>
            <person name="Pisabarro A.G."/>
            <person name="Kuo A."/>
            <person name="Tritt A."/>
            <person name="Lipzen A."/>
            <person name="He G."/>
            <person name="Yan M."/>
            <person name="Ng V."/>
            <person name="Cullen D."/>
            <person name="Martin F."/>
            <person name="Rosso M.-N."/>
            <person name="Henrissat B."/>
            <person name="Hibbett D."/>
            <person name="Martinez A.T."/>
            <person name="Grigoriev I.V."/>
        </authorList>
    </citation>
    <scope>NUCLEOTIDE SEQUENCE</scope>
    <source>
        <strain evidence="2">ATCC 90797</strain>
    </source>
</reference>
<comment type="caution">
    <text evidence="2">The sequence shown here is derived from an EMBL/GenBank/DDBJ whole genome shotgun (WGS) entry which is preliminary data.</text>
</comment>